<dbReference type="InterPro" id="IPR036236">
    <property type="entry name" value="Znf_C2H2_sf"/>
</dbReference>
<evidence type="ECO:0000313" key="10">
    <source>
        <dbReference type="Proteomes" id="UP000092124"/>
    </source>
</evidence>
<dbReference type="InterPro" id="IPR050758">
    <property type="entry name" value="Znf_C2H2-type"/>
</dbReference>
<evidence type="ECO:0000256" key="4">
    <source>
        <dbReference type="ARBA" id="ARBA00022771"/>
    </source>
</evidence>
<dbReference type="SMART" id="SM00355">
    <property type="entry name" value="ZnF_C2H2"/>
    <property type="match status" value="7"/>
</dbReference>
<dbReference type="PANTHER" id="PTHR23234">
    <property type="entry name" value="ZNF44 PROTEIN"/>
    <property type="match status" value="1"/>
</dbReference>
<keyword evidence="5" id="KW-0862">Zinc</keyword>
<dbReference type="PROSITE" id="PS50157">
    <property type="entry name" value="ZINC_FINGER_C2H2_2"/>
    <property type="match status" value="6"/>
</dbReference>
<dbReference type="PROSITE" id="PS00028">
    <property type="entry name" value="ZINC_FINGER_C2H2_1"/>
    <property type="match status" value="6"/>
</dbReference>
<dbReference type="STRING" id="56216.A0A1A6GDA4"/>
<evidence type="ECO:0000256" key="1">
    <source>
        <dbReference type="ARBA" id="ARBA00004123"/>
    </source>
</evidence>
<feature type="compositionally biased region" description="Polar residues" evidence="7">
    <location>
        <begin position="304"/>
        <end position="315"/>
    </location>
</feature>
<keyword evidence="4 6" id="KW-0863">Zinc-finger</keyword>
<dbReference type="GO" id="GO:0008270">
    <property type="term" value="F:zinc ion binding"/>
    <property type="evidence" value="ECO:0007669"/>
    <property type="project" value="UniProtKB-KW"/>
</dbReference>
<dbReference type="SUPFAM" id="SSF57667">
    <property type="entry name" value="beta-beta-alpha zinc fingers"/>
    <property type="match status" value="4"/>
</dbReference>
<dbReference type="FunFam" id="3.30.160.60:FF:001133">
    <property type="entry name" value="Zinc finger and BTB domain containing 41"/>
    <property type="match status" value="1"/>
</dbReference>
<dbReference type="OrthoDB" id="654211at2759"/>
<evidence type="ECO:0000259" key="8">
    <source>
        <dbReference type="PROSITE" id="PS50157"/>
    </source>
</evidence>
<gene>
    <name evidence="9" type="ORF">A6R68_07716</name>
</gene>
<reference evidence="9 10" key="1">
    <citation type="submission" date="2016-06" db="EMBL/GenBank/DDBJ databases">
        <title>The Draft Genome Sequence and Annotation of the Desert Woodrat Neotoma lepida.</title>
        <authorList>
            <person name="Campbell M."/>
            <person name="Oakeson K.F."/>
            <person name="Yandell M."/>
            <person name="Halpert J.R."/>
            <person name="Dearing D."/>
        </authorList>
    </citation>
    <scope>NUCLEOTIDE SEQUENCE [LARGE SCALE GENOMIC DNA]</scope>
    <source>
        <strain evidence="9">417</strain>
        <tissue evidence="9">Liver</tissue>
    </source>
</reference>
<dbReference type="FunFam" id="3.30.160.60:FF:000841">
    <property type="entry name" value="zinc finger and BTB domain-containing protein 41"/>
    <property type="match status" value="1"/>
</dbReference>
<evidence type="ECO:0000313" key="9">
    <source>
        <dbReference type="EMBL" id="OBS63745.1"/>
    </source>
</evidence>
<feature type="domain" description="C2H2-type" evidence="8">
    <location>
        <begin position="156"/>
        <end position="184"/>
    </location>
</feature>
<evidence type="ECO:0000256" key="2">
    <source>
        <dbReference type="ARBA" id="ARBA00022723"/>
    </source>
</evidence>
<dbReference type="AlphaFoldDB" id="A0A1A6GDA4"/>
<feature type="region of interest" description="Disordered" evidence="7">
    <location>
        <begin position="304"/>
        <end position="327"/>
    </location>
</feature>
<dbReference type="Gene3D" id="3.30.160.60">
    <property type="entry name" value="Classic Zinc Finger"/>
    <property type="match status" value="5"/>
</dbReference>
<comment type="subcellular location">
    <subcellularLocation>
        <location evidence="1">Nucleus</location>
    </subcellularLocation>
</comment>
<dbReference type="InterPro" id="IPR013087">
    <property type="entry name" value="Znf_C2H2_type"/>
</dbReference>
<feature type="domain" description="C2H2-type" evidence="8">
    <location>
        <begin position="205"/>
        <end position="233"/>
    </location>
</feature>
<evidence type="ECO:0000256" key="5">
    <source>
        <dbReference type="ARBA" id="ARBA00022833"/>
    </source>
</evidence>
<dbReference type="Proteomes" id="UP000092124">
    <property type="component" value="Unassembled WGS sequence"/>
</dbReference>
<evidence type="ECO:0000256" key="6">
    <source>
        <dbReference type="PROSITE-ProRule" id="PRU00042"/>
    </source>
</evidence>
<dbReference type="EMBL" id="LZPO01098449">
    <property type="protein sequence ID" value="OBS63745.1"/>
    <property type="molecule type" value="Genomic_DNA"/>
</dbReference>
<protein>
    <recommendedName>
        <fullName evidence="8">C2H2-type domain-containing protein</fullName>
    </recommendedName>
</protein>
<proteinExistence type="predicted"/>
<feature type="domain" description="C2H2-type" evidence="8">
    <location>
        <begin position="128"/>
        <end position="155"/>
    </location>
</feature>
<dbReference type="Pfam" id="PF00096">
    <property type="entry name" value="zf-C2H2"/>
    <property type="match status" value="4"/>
</dbReference>
<keyword evidence="10" id="KW-1185">Reference proteome</keyword>
<keyword evidence="3" id="KW-0677">Repeat</keyword>
<dbReference type="FunFam" id="3.30.160.60:FF:001084">
    <property type="entry name" value="Zinc finger and BTB domain-containing 41"/>
    <property type="match status" value="1"/>
</dbReference>
<feature type="non-terminal residue" evidence="9">
    <location>
        <position position="1"/>
    </location>
</feature>
<feature type="domain" description="C2H2-type" evidence="8">
    <location>
        <begin position="75"/>
        <end position="103"/>
    </location>
</feature>
<feature type="non-terminal residue" evidence="9">
    <location>
        <position position="385"/>
    </location>
</feature>
<comment type="caution">
    <text evidence="9">The sequence shown here is derived from an EMBL/GenBank/DDBJ whole genome shotgun (WGS) entry which is preliminary data.</text>
</comment>
<feature type="domain" description="C2H2-type" evidence="8">
    <location>
        <begin position="48"/>
        <end position="76"/>
    </location>
</feature>
<dbReference type="PANTHER" id="PTHR23234:SF10">
    <property type="entry name" value="RIKEN CDNA 6720489N17 GENE-RELATED"/>
    <property type="match status" value="1"/>
</dbReference>
<dbReference type="FunFam" id="3.30.160.60:FF:000337">
    <property type="entry name" value="Zinc finger and BTB domain containing 41"/>
    <property type="match status" value="2"/>
</dbReference>
<evidence type="ECO:0000256" key="3">
    <source>
        <dbReference type="ARBA" id="ARBA00022737"/>
    </source>
</evidence>
<keyword evidence="2" id="KW-0479">Metal-binding</keyword>
<accession>A0A1A6GDA4</accession>
<evidence type="ECO:0000256" key="7">
    <source>
        <dbReference type="SAM" id="MobiDB-lite"/>
    </source>
</evidence>
<sequence>FHPENAQEFISIKKTKSESWKCDICKKSFTRRPHLEEHMILHSQDKPFKCTYCEEHFKSRFARLKHQEKFHLGPFPCDICGRQFNDTGNLKRHIECTHGGKRKWTCFICGKSVRERLHLRVHHDDKRYECDECGKTFIRHDHLTKHKKIHSGEKAHQCEECGKCFGRRDHLTVHYKSVHLGEKVWQKIKKTLTKHLVIHSDARPFNCQHCNATFKRKDKLKYHIDHVHGIKSPDDSLSTSEEKLVSLPTIEYSSDDKIFQAETKQYLDQPKVYQPEAKTMLQNVSAEVCVPVTLVPVQMPDTSSDLVPHTTTLPPSSHEILPPQPQPTDYPRATDLAFLEKYTLTPQPANIVHPVRPEQMLDPREPSYLGTLLGLDSTTAVQNMS</sequence>
<organism evidence="9 10">
    <name type="scientific">Neotoma lepida</name>
    <name type="common">Desert woodrat</name>
    <dbReference type="NCBI Taxonomy" id="56216"/>
    <lineage>
        <taxon>Eukaryota</taxon>
        <taxon>Metazoa</taxon>
        <taxon>Chordata</taxon>
        <taxon>Craniata</taxon>
        <taxon>Vertebrata</taxon>
        <taxon>Euteleostomi</taxon>
        <taxon>Mammalia</taxon>
        <taxon>Eutheria</taxon>
        <taxon>Euarchontoglires</taxon>
        <taxon>Glires</taxon>
        <taxon>Rodentia</taxon>
        <taxon>Myomorpha</taxon>
        <taxon>Muroidea</taxon>
        <taxon>Cricetidae</taxon>
        <taxon>Neotominae</taxon>
        <taxon>Neotoma</taxon>
    </lineage>
</organism>
<feature type="domain" description="C2H2-type" evidence="8">
    <location>
        <begin position="20"/>
        <end position="47"/>
    </location>
</feature>
<dbReference type="FunFam" id="3.30.160.60:FF:001160">
    <property type="entry name" value="Zinc finger and BTB domain containing 41"/>
    <property type="match status" value="1"/>
</dbReference>
<name>A0A1A6GDA4_NEOLE</name>
<dbReference type="GO" id="GO:0005634">
    <property type="term" value="C:nucleus"/>
    <property type="evidence" value="ECO:0007669"/>
    <property type="project" value="UniProtKB-SubCell"/>
</dbReference>